<dbReference type="PANTHER" id="PTHR37422:SF13">
    <property type="entry name" value="LIPOPOLYSACCHARIDE BIOSYNTHESIS PROTEIN PA4999-RELATED"/>
    <property type="match status" value="1"/>
</dbReference>
<keyword evidence="3 6" id="KW-1133">Transmembrane helix</keyword>
<keyword evidence="5" id="KW-0802">TPR repeat</keyword>
<feature type="transmembrane region" description="Helical" evidence="6">
    <location>
        <begin position="142"/>
        <end position="166"/>
    </location>
</feature>
<dbReference type="Gene3D" id="1.25.40.10">
    <property type="entry name" value="Tetratricopeptide repeat domain"/>
    <property type="match status" value="1"/>
</dbReference>
<dbReference type="SMART" id="SM00028">
    <property type="entry name" value="TPR"/>
    <property type="match status" value="2"/>
</dbReference>
<evidence type="ECO:0000256" key="6">
    <source>
        <dbReference type="SAM" id="Phobius"/>
    </source>
</evidence>
<dbReference type="InterPro" id="IPR051533">
    <property type="entry name" value="WaaL-like"/>
</dbReference>
<feature type="repeat" description="TPR" evidence="5">
    <location>
        <begin position="373"/>
        <end position="406"/>
    </location>
</feature>
<evidence type="ECO:0000256" key="1">
    <source>
        <dbReference type="ARBA" id="ARBA00004141"/>
    </source>
</evidence>
<sequence length="483" mass="54886">MPFLFLMLASATRSAFVALPFALLISGIAAFFQRMESISIKRFCVISLACIALFTGAFIALKQIPSAVSHPLLGRILSISLTGQDAEARFLSWNIALQGAREQPLFGWGPEGFRHVFVKYYDPRLYGREQWFDRAHNTYLDWLVQAGSIGLLAYLALWFGLAHAVWHRDSPFSPWEKVTLSGMFAGYAAFNVFSFDTVTASILFFAFLAYAEWRFSERRQAVLQSTPPFAKRACRSSLIVLFVTAFLFIFYFTIAKPAYAAHLINEGLRNPSPVLETRLAFFTRAISLRTFATPEAREMLMQFAVDVRDAPLRDDSRAKLLTLAASELAKQIEQSPKDPRYAMRLGVLLNIYRQYEIAIPIIEQALALSPRKQPILYELGTSYLNLKQFDKAAEVFKFAAELLPENQDEESKKLYAVALIYAGKVTEAETYLIRIFGTTEPLESRLADAYARIGQKDKSERILWLIREREELEKKVKVIHTSQ</sequence>
<dbReference type="PANTHER" id="PTHR37422">
    <property type="entry name" value="TEICHURONIC ACID BIOSYNTHESIS PROTEIN TUAE"/>
    <property type="match status" value="1"/>
</dbReference>
<dbReference type="InterPro" id="IPR011990">
    <property type="entry name" value="TPR-like_helical_dom_sf"/>
</dbReference>
<protein>
    <recommendedName>
        <fullName evidence="7">O-antigen ligase-related domain-containing protein</fullName>
    </recommendedName>
</protein>
<evidence type="ECO:0000313" key="8">
    <source>
        <dbReference type="EMBL" id="OHA34608.1"/>
    </source>
</evidence>
<dbReference type="AlphaFoldDB" id="A0A1G2NEU7"/>
<dbReference type="EMBL" id="MHSA01000011">
    <property type="protein sequence ID" value="OHA34608.1"/>
    <property type="molecule type" value="Genomic_DNA"/>
</dbReference>
<evidence type="ECO:0000259" key="7">
    <source>
        <dbReference type="Pfam" id="PF04932"/>
    </source>
</evidence>
<accession>A0A1G2NEU7</accession>
<feature type="transmembrane region" description="Helical" evidence="6">
    <location>
        <begin position="232"/>
        <end position="254"/>
    </location>
</feature>
<keyword evidence="4 6" id="KW-0472">Membrane</keyword>
<dbReference type="Pfam" id="PF04932">
    <property type="entry name" value="Wzy_C"/>
    <property type="match status" value="1"/>
</dbReference>
<feature type="transmembrane region" description="Helical" evidence="6">
    <location>
        <begin position="186"/>
        <end position="211"/>
    </location>
</feature>
<evidence type="ECO:0000313" key="9">
    <source>
        <dbReference type="Proteomes" id="UP000177797"/>
    </source>
</evidence>
<dbReference type="PROSITE" id="PS50005">
    <property type="entry name" value="TPR"/>
    <property type="match status" value="1"/>
</dbReference>
<evidence type="ECO:0000256" key="3">
    <source>
        <dbReference type="ARBA" id="ARBA00022989"/>
    </source>
</evidence>
<evidence type="ECO:0000256" key="5">
    <source>
        <dbReference type="PROSITE-ProRule" id="PRU00339"/>
    </source>
</evidence>
<feature type="domain" description="O-antigen ligase-related" evidence="7">
    <location>
        <begin position="4"/>
        <end position="155"/>
    </location>
</feature>
<name>A0A1G2NEU7_9BACT</name>
<comment type="subcellular location">
    <subcellularLocation>
        <location evidence="1">Membrane</location>
        <topology evidence="1">Multi-pass membrane protein</topology>
    </subcellularLocation>
</comment>
<evidence type="ECO:0000256" key="4">
    <source>
        <dbReference type="ARBA" id="ARBA00023136"/>
    </source>
</evidence>
<dbReference type="InterPro" id="IPR019734">
    <property type="entry name" value="TPR_rpt"/>
</dbReference>
<dbReference type="Proteomes" id="UP000177797">
    <property type="component" value="Unassembled WGS sequence"/>
</dbReference>
<gene>
    <name evidence="8" type="ORF">A2938_03610</name>
</gene>
<dbReference type="InterPro" id="IPR007016">
    <property type="entry name" value="O-antigen_ligase-rel_domated"/>
</dbReference>
<reference evidence="8 9" key="1">
    <citation type="journal article" date="2016" name="Nat. Commun.">
        <title>Thousands of microbial genomes shed light on interconnected biogeochemical processes in an aquifer system.</title>
        <authorList>
            <person name="Anantharaman K."/>
            <person name="Brown C.T."/>
            <person name="Hug L.A."/>
            <person name="Sharon I."/>
            <person name="Castelle C.J."/>
            <person name="Probst A.J."/>
            <person name="Thomas B.C."/>
            <person name="Singh A."/>
            <person name="Wilkins M.J."/>
            <person name="Karaoz U."/>
            <person name="Brodie E.L."/>
            <person name="Williams K.H."/>
            <person name="Hubbard S.S."/>
            <person name="Banfield J.F."/>
        </authorList>
    </citation>
    <scope>NUCLEOTIDE SEQUENCE [LARGE SCALE GENOMIC DNA]</scope>
</reference>
<organism evidence="8 9">
    <name type="scientific">Candidatus Taylorbacteria bacterium RIFCSPLOWO2_01_FULL_48_100</name>
    <dbReference type="NCBI Taxonomy" id="1802322"/>
    <lineage>
        <taxon>Bacteria</taxon>
        <taxon>Candidatus Tayloriibacteriota</taxon>
    </lineage>
</organism>
<comment type="caution">
    <text evidence="8">The sequence shown here is derived from an EMBL/GenBank/DDBJ whole genome shotgun (WGS) entry which is preliminary data.</text>
</comment>
<evidence type="ECO:0000256" key="2">
    <source>
        <dbReference type="ARBA" id="ARBA00022692"/>
    </source>
</evidence>
<proteinExistence type="predicted"/>
<dbReference type="SUPFAM" id="SSF48452">
    <property type="entry name" value="TPR-like"/>
    <property type="match status" value="1"/>
</dbReference>
<keyword evidence="2 6" id="KW-0812">Transmembrane</keyword>
<dbReference type="GO" id="GO:0016020">
    <property type="term" value="C:membrane"/>
    <property type="evidence" value="ECO:0007669"/>
    <property type="project" value="UniProtKB-SubCell"/>
</dbReference>